<evidence type="ECO:0000256" key="2">
    <source>
        <dbReference type="ARBA" id="ARBA00022553"/>
    </source>
</evidence>
<evidence type="ECO:0000256" key="5">
    <source>
        <dbReference type="ARBA" id="ARBA00023242"/>
    </source>
</evidence>
<feature type="compositionally biased region" description="Low complexity" evidence="6">
    <location>
        <begin position="223"/>
        <end position="246"/>
    </location>
</feature>
<keyword evidence="3" id="KW-0677">Repeat</keyword>
<evidence type="ECO:0000313" key="8">
    <source>
        <dbReference type="Proteomes" id="UP000311382"/>
    </source>
</evidence>
<evidence type="ECO:0000256" key="3">
    <source>
        <dbReference type="ARBA" id="ARBA00022737"/>
    </source>
</evidence>
<feature type="compositionally biased region" description="Basic and acidic residues" evidence="6">
    <location>
        <begin position="157"/>
        <end position="218"/>
    </location>
</feature>
<feature type="region of interest" description="Disordered" evidence="6">
    <location>
        <begin position="157"/>
        <end position="246"/>
    </location>
</feature>
<evidence type="ECO:0000256" key="6">
    <source>
        <dbReference type="SAM" id="MobiDB-lite"/>
    </source>
</evidence>
<name>A0A5C5G2Z4_9BASI</name>
<gene>
    <name evidence="7" type="ORF">DMC30DRAFT_347652</name>
</gene>
<dbReference type="OrthoDB" id="412109at2759"/>
<dbReference type="Proteomes" id="UP000311382">
    <property type="component" value="Unassembled WGS sequence"/>
</dbReference>
<dbReference type="AlphaFoldDB" id="A0A5C5G2Z4"/>
<evidence type="ECO:0000256" key="1">
    <source>
        <dbReference type="ARBA" id="ARBA00004123"/>
    </source>
</evidence>
<evidence type="ECO:0000256" key="4">
    <source>
        <dbReference type="ARBA" id="ARBA00023043"/>
    </source>
</evidence>
<accession>A0A5C5G2Z4</accession>
<dbReference type="GO" id="GO:0043124">
    <property type="term" value="P:negative regulation of canonical NF-kappaB signal transduction"/>
    <property type="evidence" value="ECO:0007669"/>
    <property type="project" value="InterPro"/>
</dbReference>
<comment type="caution">
    <text evidence="7">The sequence shown here is derived from an EMBL/GenBank/DDBJ whole genome shotgun (WGS) entry which is preliminary data.</text>
</comment>
<dbReference type="STRING" id="5288.A0A5C5G2Z4"/>
<keyword evidence="2" id="KW-0597">Phosphoprotein</keyword>
<keyword evidence="8" id="KW-1185">Reference proteome</keyword>
<feature type="region of interest" description="Disordered" evidence="6">
    <location>
        <begin position="1"/>
        <end position="79"/>
    </location>
</feature>
<proteinExistence type="predicted"/>
<reference evidence="7 8" key="1">
    <citation type="submission" date="2019-03" db="EMBL/GenBank/DDBJ databases">
        <title>Rhodosporidium diobovatum UCD-FST 08-225 genome sequencing, assembly, and annotation.</title>
        <authorList>
            <person name="Fakankun I.U."/>
            <person name="Fristensky B."/>
            <person name="Levin D.B."/>
        </authorList>
    </citation>
    <scope>NUCLEOTIDE SEQUENCE [LARGE SCALE GENOMIC DNA]</scope>
    <source>
        <strain evidence="7 8">UCD-FST 08-225</strain>
    </source>
</reference>
<dbReference type="PANTHER" id="PTHR15263:SF1">
    <property type="entry name" value="NF-KAPPA-B INHIBITOR-LIKE PROTEIN 1"/>
    <property type="match status" value="1"/>
</dbReference>
<protein>
    <submittedName>
        <fullName evidence="7">Uncharacterized protein</fullName>
    </submittedName>
</protein>
<dbReference type="PANTHER" id="PTHR15263">
    <property type="entry name" value="I-KAPPA-B-LIKE PROTEIN IKBL"/>
    <property type="match status" value="1"/>
</dbReference>
<dbReference type="EMBL" id="SOZI01000013">
    <property type="protein sequence ID" value="TNY23305.1"/>
    <property type="molecule type" value="Genomic_DNA"/>
</dbReference>
<sequence>MPLRMKATSYDEAVIRAQKRAARKSKHRPRPRDESLTPPRNPPKPDYFGQGTDDDYDPHHPEGDVPPTQAHKRTRTDDEFLEALADAEAADRGIGAFEDDFYARQVPAYATTYGSAAGAAAGIVPPASSSSSYLGQMDEDEYAEFVRAGMWRRKNREEVERLERLEKERREKDERDRRDRDKAMREERERIRRLEERKKRKSKEEETEARKRYDEGWRKLHQAVSAAGAAPPAASTSASASSSASKSSFPLRFSDFPWPLYPPMAFPPLSWPAPTDLTTAAISSFLLPDSLPADKHKATLRQAVLAYHPDRFERYVLRVPEDKEDVRERVRELGLRVSQVLNDLAKRGA</sequence>
<organism evidence="7 8">
    <name type="scientific">Rhodotorula diobovata</name>
    <dbReference type="NCBI Taxonomy" id="5288"/>
    <lineage>
        <taxon>Eukaryota</taxon>
        <taxon>Fungi</taxon>
        <taxon>Dikarya</taxon>
        <taxon>Basidiomycota</taxon>
        <taxon>Pucciniomycotina</taxon>
        <taxon>Microbotryomycetes</taxon>
        <taxon>Sporidiobolales</taxon>
        <taxon>Sporidiobolaceae</taxon>
        <taxon>Rhodotorula</taxon>
    </lineage>
</organism>
<dbReference type="GO" id="GO:0005634">
    <property type="term" value="C:nucleus"/>
    <property type="evidence" value="ECO:0007669"/>
    <property type="project" value="UniProtKB-SubCell"/>
</dbReference>
<comment type="subcellular location">
    <subcellularLocation>
        <location evidence="1">Nucleus</location>
    </subcellularLocation>
</comment>
<keyword evidence="5" id="KW-0539">Nucleus</keyword>
<evidence type="ECO:0000313" key="7">
    <source>
        <dbReference type="EMBL" id="TNY23305.1"/>
    </source>
</evidence>
<keyword evidence="4" id="KW-0040">ANK repeat</keyword>
<dbReference type="InterPro" id="IPR038753">
    <property type="entry name" value="NFKBIL1"/>
</dbReference>
<feature type="compositionally biased region" description="Basic residues" evidence="6">
    <location>
        <begin position="17"/>
        <end position="30"/>
    </location>
</feature>